<dbReference type="AlphaFoldDB" id="A0A748ETM0"/>
<sequence length="50" mass="5743">MNIVKEKIEELLAGSFTHELIEVTLTQQTNENPKMFTGSGFFIIKIIKFI</sequence>
<proteinExistence type="predicted"/>
<gene>
    <name evidence="1" type="ORF">G7161_002301</name>
</gene>
<evidence type="ECO:0000313" key="1">
    <source>
        <dbReference type="EMBL" id="HAF5022020.1"/>
    </source>
</evidence>
<comment type="caution">
    <text evidence="1">The sequence shown here is derived from an EMBL/GenBank/DDBJ whole genome shotgun (WGS) entry which is preliminary data.</text>
</comment>
<protein>
    <submittedName>
        <fullName evidence="1">Uncharacterized protein</fullName>
    </submittedName>
</protein>
<dbReference type="EMBL" id="DAAVJG010000007">
    <property type="protein sequence ID" value="HAF5022020.1"/>
    <property type="molecule type" value="Genomic_DNA"/>
</dbReference>
<name>A0A748ETM0_SALTI</name>
<accession>A0A748ETM0</accession>
<organism evidence="1">
    <name type="scientific">Salmonella typhi</name>
    <dbReference type="NCBI Taxonomy" id="90370"/>
    <lineage>
        <taxon>Bacteria</taxon>
        <taxon>Pseudomonadati</taxon>
        <taxon>Pseudomonadota</taxon>
        <taxon>Gammaproteobacteria</taxon>
        <taxon>Enterobacterales</taxon>
        <taxon>Enterobacteriaceae</taxon>
        <taxon>Salmonella</taxon>
    </lineage>
</organism>
<reference evidence="1" key="1">
    <citation type="journal article" date="2018" name="Genome Biol.">
        <title>SKESA: strategic k-mer extension for scrupulous assemblies.</title>
        <authorList>
            <person name="Souvorov A."/>
            <person name="Agarwala R."/>
            <person name="Lipman D.J."/>
        </authorList>
    </citation>
    <scope>NUCLEOTIDE SEQUENCE</scope>
    <source>
        <strain evidence="1">CIS 1131/72</strain>
    </source>
</reference>
<reference evidence="1" key="2">
    <citation type="submission" date="2020-02" db="EMBL/GenBank/DDBJ databases">
        <authorList>
            <consortium name="NCBI Pathogen Detection Project"/>
        </authorList>
    </citation>
    <scope>NUCLEOTIDE SEQUENCE</scope>
    <source>
        <strain evidence="1">CIS 1131/72</strain>
    </source>
</reference>